<evidence type="ECO:0000256" key="6">
    <source>
        <dbReference type="ARBA" id="ARBA00023065"/>
    </source>
</evidence>
<reference evidence="9 10" key="1">
    <citation type="submission" date="2017-07" db="EMBL/GenBank/DDBJ databases">
        <title>Tetzosporium hominis gen.nov. sp.nov.</title>
        <authorList>
            <person name="Tetz G."/>
            <person name="Tetz V."/>
        </authorList>
    </citation>
    <scope>NUCLEOTIDE SEQUENCE [LARGE SCALE GENOMIC DNA]</scope>
    <source>
        <strain evidence="9 10">VT-49</strain>
    </source>
</reference>
<dbReference type="PANTHER" id="PTHR32024:SF4">
    <property type="entry name" value="KTR SYSTEM POTASSIUM UPTAKE PROTEIN D"/>
    <property type="match status" value="1"/>
</dbReference>
<keyword evidence="5 8" id="KW-1133">Transmembrane helix</keyword>
<gene>
    <name evidence="9" type="ORF">CF394_01560</name>
</gene>
<dbReference type="AlphaFoldDB" id="A0A264W6C1"/>
<accession>A0A264W6C1</accession>
<comment type="subcellular location">
    <subcellularLocation>
        <location evidence="1">Cell membrane</location>
        <topology evidence="1">Multi-pass membrane protein</topology>
    </subcellularLocation>
</comment>
<evidence type="ECO:0000256" key="2">
    <source>
        <dbReference type="ARBA" id="ARBA00022448"/>
    </source>
</evidence>
<feature type="transmembrane region" description="Helical" evidence="8">
    <location>
        <begin position="15"/>
        <end position="35"/>
    </location>
</feature>
<feature type="transmembrane region" description="Helical" evidence="8">
    <location>
        <begin position="193"/>
        <end position="214"/>
    </location>
</feature>
<organism evidence="9 10">
    <name type="scientific">Tetzosporium hominis</name>
    <dbReference type="NCBI Taxonomy" id="2020506"/>
    <lineage>
        <taxon>Bacteria</taxon>
        <taxon>Bacillati</taxon>
        <taxon>Bacillota</taxon>
        <taxon>Bacilli</taxon>
        <taxon>Bacillales</taxon>
        <taxon>Caryophanaceae</taxon>
        <taxon>Tetzosporium</taxon>
    </lineage>
</organism>
<dbReference type="GO" id="GO:0008324">
    <property type="term" value="F:monoatomic cation transmembrane transporter activity"/>
    <property type="evidence" value="ECO:0007669"/>
    <property type="project" value="InterPro"/>
</dbReference>
<dbReference type="InterPro" id="IPR003445">
    <property type="entry name" value="Cat_transpt"/>
</dbReference>
<dbReference type="Pfam" id="PF02386">
    <property type="entry name" value="TrkH"/>
    <property type="match status" value="1"/>
</dbReference>
<name>A0A264W6C1_9BACL</name>
<keyword evidence="10" id="KW-1185">Reference proteome</keyword>
<feature type="transmembrane region" description="Helical" evidence="8">
    <location>
        <begin position="136"/>
        <end position="156"/>
    </location>
</feature>
<evidence type="ECO:0000256" key="4">
    <source>
        <dbReference type="ARBA" id="ARBA00022692"/>
    </source>
</evidence>
<proteinExistence type="predicted"/>
<evidence type="ECO:0000313" key="9">
    <source>
        <dbReference type="EMBL" id="OZS79133.1"/>
    </source>
</evidence>
<keyword evidence="2" id="KW-0813">Transport</keyword>
<feature type="transmembrane region" description="Helical" evidence="8">
    <location>
        <begin position="47"/>
        <end position="68"/>
    </location>
</feature>
<dbReference type="PANTHER" id="PTHR32024">
    <property type="entry name" value="TRK SYSTEM POTASSIUM UPTAKE PROTEIN TRKG-RELATED"/>
    <property type="match status" value="1"/>
</dbReference>
<evidence type="ECO:0000313" key="10">
    <source>
        <dbReference type="Proteomes" id="UP000217065"/>
    </source>
</evidence>
<feature type="transmembrane region" description="Helical" evidence="8">
    <location>
        <begin position="413"/>
        <end position="432"/>
    </location>
</feature>
<sequence>MKQVPLPSTKSLTPAQIIVSYYFIAIAISVALLYLPGVTEADAELSFIDTVFVAVSAVSVTGLSPVNIADTFTVFGYAIIMMILQLGGIGIMSIGTFVWLIAGKKIGLRERQLIMIDHNQPTLSGVVKLIREIVKILLLIQLVGSIILSLYFMQVFEDPKFAILNGIFSTISATTNGGFDINGDSLLSFRGDYFVQSIHMLLIVLGAIGFPVLIEVKEFLSNKDKTFRFSLFTKITTATYGALLVIGAIGIYVLEYFNTFRFLSWHDALFGALFHSVSSRSGGLTTMNIEMFDQGTNFFMSFLMFIGASPSSVGGGIRTTTFAIALLFLINFSRGKNEIQIFGREIHLIDVFRSYAVILLAALIVIFSAILLSVTDPTIPITALIFEITSAFGTCGMSLGVTDDLSNIGKVTIMFLMFIGRVGLISFLFTLGGKSNSTKFHYPKERVIIG</sequence>
<protein>
    <submittedName>
        <fullName evidence="9">Ktr system potassium uptake protein D</fullName>
    </submittedName>
</protein>
<keyword evidence="6" id="KW-0406">Ion transport</keyword>
<feature type="transmembrane region" description="Helical" evidence="8">
    <location>
        <begin position="378"/>
        <end position="401"/>
    </location>
</feature>
<evidence type="ECO:0000256" key="3">
    <source>
        <dbReference type="ARBA" id="ARBA00022475"/>
    </source>
</evidence>
<keyword evidence="7 8" id="KW-0472">Membrane</keyword>
<dbReference type="OrthoDB" id="9810952at2"/>
<feature type="transmembrane region" description="Helical" evidence="8">
    <location>
        <begin position="351"/>
        <end position="372"/>
    </location>
</feature>
<dbReference type="RefSeq" id="WP_094941512.1">
    <property type="nucleotide sequence ID" value="NZ_NOKQ01000134.1"/>
</dbReference>
<evidence type="ECO:0000256" key="1">
    <source>
        <dbReference type="ARBA" id="ARBA00004651"/>
    </source>
</evidence>
<keyword evidence="4 8" id="KW-0812">Transmembrane</keyword>
<keyword evidence="3" id="KW-1003">Cell membrane</keyword>
<dbReference type="Proteomes" id="UP000217065">
    <property type="component" value="Unassembled WGS sequence"/>
</dbReference>
<evidence type="ECO:0000256" key="8">
    <source>
        <dbReference type="SAM" id="Phobius"/>
    </source>
</evidence>
<feature type="transmembrane region" description="Helical" evidence="8">
    <location>
        <begin position="235"/>
        <end position="254"/>
    </location>
</feature>
<feature type="transmembrane region" description="Helical" evidence="8">
    <location>
        <begin position="74"/>
        <end position="102"/>
    </location>
</feature>
<evidence type="ECO:0000256" key="7">
    <source>
        <dbReference type="ARBA" id="ARBA00023136"/>
    </source>
</evidence>
<comment type="caution">
    <text evidence="9">The sequence shown here is derived from an EMBL/GenBank/DDBJ whole genome shotgun (WGS) entry which is preliminary data.</text>
</comment>
<dbReference type="EMBL" id="NOKQ01000134">
    <property type="protein sequence ID" value="OZS79133.1"/>
    <property type="molecule type" value="Genomic_DNA"/>
</dbReference>
<feature type="transmembrane region" description="Helical" evidence="8">
    <location>
        <begin position="298"/>
        <end position="330"/>
    </location>
</feature>
<dbReference type="GO" id="GO:0030001">
    <property type="term" value="P:metal ion transport"/>
    <property type="evidence" value="ECO:0007669"/>
    <property type="project" value="UniProtKB-ARBA"/>
</dbReference>
<dbReference type="GO" id="GO:0005886">
    <property type="term" value="C:plasma membrane"/>
    <property type="evidence" value="ECO:0007669"/>
    <property type="project" value="UniProtKB-SubCell"/>
</dbReference>
<evidence type="ECO:0000256" key="5">
    <source>
        <dbReference type="ARBA" id="ARBA00022989"/>
    </source>
</evidence>